<dbReference type="PROSITE" id="PS51792">
    <property type="entry name" value="YIPPEE"/>
    <property type="match status" value="1"/>
</dbReference>
<evidence type="ECO:0000256" key="2">
    <source>
        <dbReference type="ARBA" id="ARBA00022723"/>
    </source>
</evidence>
<proteinExistence type="inferred from homology"/>
<protein>
    <recommendedName>
        <fullName evidence="4">Protein yippee-like</fullName>
    </recommendedName>
</protein>
<organism evidence="6">
    <name type="scientific">Sesamum radiatum</name>
    <name type="common">Black benniseed</name>
    <dbReference type="NCBI Taxonomy" id="300843"/>
    <lineage>
        <taxon>Eukaryota</taxon>
        <taxon>Viridiplantae</taxon>
        <taxon>Streptophyta</taxon>
        <taxon>Embryophyta</taxon>
        <taxon>Tracheophyta</taxon>
        <taxon>Spermatophyta</taxon>
        <taxon>Magnoliopsida</taxon>
        <taxon>eudicotyledons</taxon>
        <taxon>Gunneridae</taxon>
        <taxon>Pentapetalae</taxon>
        <taxon>asterids</taxon>
        <taxon>lamiids</taxon>
        <taxon>Lamiales</taxon>
        <taxon>Pedaliaceae</taxon>
        <taxon>Sesamum</taxon>
    </lineage>
</organism>
<feature type="domain" description="Yippee" evidence="5">
    <location>
        <begin position="17"/>
        <end position="120"/>
    </location>
</feature>
<evidence type="ECO:0000259" key="5">
    <source>
        <dbReference type="PROSITE" id="PS51792"/>
    </source>
</evidence>
<comment type="similarity">
    <text evidence="1 4">Belongs to the yippee family.</text>
</comment>
<dbReference type="Pfam" id="PF03226">
    <property type="entry name" value="Yippee-Mis18"/>
    <property type="match status" value="1"/>
</dbReference>
<evidence type="ECO:0000256" key="1">
    <source>
        <dbReference type="ARBA" id="ARBA00005613"/>
    </source>
</evidence>
<dbReference type="PANTHER" id="PTHR13848">
    <property type="entry name" value="PROTEIN YIPPEE-LIKE CG15309-RELATED"/>
    <property type="match status" value="1"/>
</dbReference>
<dbReference type="InterPro" id="IPR034751">
    <property type="entry name" value="Yippee"/>
</dbReference>
<keyword evidence="3" id="KW-0862">Zinc</keyword>
<evidence type="ECO:0000256" key="4">
    <source>
        <dbReference type="RuleBase" id="RU110713"/>
    </source>
</evidence>
<dbReference type="GO" id="GO:0046872">
    <property type="term" value="F:metal ion binding"/>
    <property type="evidence" value="ECO:0007669"/>
    <property type="project" value="UniProtKB-KW"/>
</dbReference>
<dbReference type="EMBL" id="JACGWJ010000002">
    <property type="protein sequence ID" value="KAL0436549.1"/>
    <property type="molecule type" value="Genomic_DNA"/>
</dbReference>
<reference evidence="6" key="1">
    <citation type="submission" date="2020-06" db="EMBL/GenBank/DDBJ databases">
        <authorList>
            <person name="Li T."/>
            <person name="Hu X."/>
            <person name="Zhang T."/>
            <person name="Song X."/>
            <person name="Zhang H."/>
            <person name="Dai N."/>
            <person name="Sheng W."/>
            <person name="Hou X."/>
            <person name="Wei L."/>
        </authorList>
    </citation>
    <scope>NUCLEOTIDE SEQUENCE</scope>
    <source>
        <strain evidence="6">G02</strain>
        <tissue evidence="6">Leaf</tissue>
    </source>
</reference>
<comment type="caution">
    <text evidence="6">The sequence shown here is derived from an EMBL/GenBank/DDBJ whole genome shotgun (WGS) entry which is preliminary data.</text>
</comment>
<keyword evidence="2" id="KW-0479">Metal-binding</keyword>
<evidence type="ECO:0000256" key="3">
    <source>
        <dbReference type="ARBA" id="ARBA00022833"/>
    </source>
</evidence>
<name>A0AAW2W484_SESRA</name>
<dbReference type="AlphaFoldDB" id="A0AAW2W484"/>
<evidence type="ECO:0000313" key="6">
    <source>
        <dbReference type="EMBL" id="KAL0436549.1"/>
    </source>
</evidence>
<sequence length="129" mass="14962">MTRTGFVLVKFDEEFPDYYMCKSCRTHIALADDLDSFDAGAELSGAMFRRAVNIKVDHPDHYREVAGCTVADIYCVKCNNRLGWQYVLVNGSHIPDRYYEHVRLKMKKLVRKYSTEILDAETMSPVRED</sequence>
<reference evidence="6" key="2">
    <citation type="journal article" date="2024" name="Plant">
        <title>Genomic evolution and insights into agronomic trait innovations of Sesamum species.</title>
        <authorList>
            <person name="Miao H."/>
            <person name="Wang L."/>
            <person name="Qu L."/>
            <person name="Liu H."/>
            <person name="Sun Y."/>
            <person name="Le M."/>
            <person name="Wang Q."/>
            <person name="Wei S."/>
            <person name="Zheng Y."/>
            <person name="Lin W."/>
            <person name="Duan Y."/>
            <person name="Cao H."/>
            <person name="Xiong S."/>
            <person name="Wang X."/>
            <person name="Wei L."/>
            <person name="Li C."/>
            <person name="Ma Q."/>
            <person name="Ju M."/>
            <person name="Zhao R."/>
            <person name="Li G."/>
            <person name="Mu C."/>
            <person name="Tian Q."/>
            <person name="Mei H."/>
            <person name="Zhang T."/>
            <person name="Gao T."/>
            <person name="Zhang H."/>
        </authorList>
    </citation>
    <scope>NUCLEOTIDE SEQUENCE</scope>
    <source>
        <strain evidence="6">G02</strain>
    </source>
</reference>
<gene>
    <name evidence="6" type="ORF">Sradi_0362800</name>
</gene>
<dbReference type="InterPro" id="IPR039058">
    <property type="entry name" value="Yippee_fam"/>
</dbReference>
<accession>A0AAW2W484</accession>
<dbReference type="InterPro" id="IPR004910">
    <property type="entry name" value="Yippee/Mis18/Cereblon"/>
</dbReference>